<feature type="domain" description="HipA-like C-terminal" evidence="4">
    <location>
        <begin position="140"/>
        <end position="373"/>
    </location>
</feature>
<reference evidence="6 7" key="1">
    <citation type="journal article" date="2017" name="Front. Microbiol.">
        <title>Phaeobacter piscinae sp. nov., a species of the Roseobacter group and potential aquaculture probiont.</title>
        <authorList>
            <person name="Sonnenschein E.C."/>
            <person name="Phippen C.B.W."/>
            <person name="Nielsen K.F."/>
            <person name="Mateiu R.V."/>
            <person name="Melchiorsen J."/>
            <person name="Gram L."/>
            <person name="Overmann J."/>
            <person name="Freese H.M."/>
        </authorList>
    </citation>
    <scope>NUCLEOTIDE SEQUENCE [LARGE SCALE GENOMIC DNA]</scope>
    <source>
        <strain evidence="6 7">P13</strain>
    </source>
</reference>
<sequence length="414" mass="45618">MKIYFERHPVGEIVEDGKELPVFQYAQEWINQPGAFPISTTMPIGEHPHGWDFLGPWLLNLLPEDNDAIRQIARILDVPHTDVLGLLQQVGRDTSGAISFAERGATELKVIPVESEDALERIINDLPKKPFLAGDDGVSMSLAGVQTKLAVRVLDNGQIAIPIDGAASSHILKPDSKNLWGSVHNEAFCMTLANLVGIPAPLVTTGIAGERTYLLVERYDRLDQGGALRRLHQEDFCQALGLPPSAKYQHSQFRGPKGNFAMMADRLRQVAGAGEVLKLWDAMVLNVLCCNTDAHMKNYSILIAGDGIELTPIYDVMCAAVWDSITRNFALDIGRKRDGDYLERRHWEREAKKCGLRPDGAVERVEALSRAVLEQAEPARKMVEAMPAGGHALLGQIEEAVARRSQTILNGLDQ</sequence>
<keyword evidence="3" id="KW-0418">Kinase</keyword>
<dbReference type="CDD" id="cd17793">
    <property type="entry name" value="HipA"/>
    <property type="match status" value="1"/>
</dbReference>
<accession>A0AAN1GRD0</accession>
<feature type="domain" description="HipA N-terminal subdomain 1" evidence="5">
    <location>
        <begin position="2"/>
        <end position="100"/>
    </location>
</feature>
<dbReference type="PANTHER" id="PTHR37419">
    <property type="entry name" value="SERINE/THREONINE-PROTEIN KINASE TOXIN HIPA"/>
    <property type="match status" value="1"/>
</dbReference>
<dbReference type="GO" id="GO:0005829">
    <property type="term" value="C:cytosol"/>
    <property type="evidence" value="ECO:0007669"/>
    <property type="project" value="TreeGrafter"/>
</dbReference>
<organism evidence="6 7">
    <name type="scientific">Phaeobacter piscinae</name>
    <dbReference type="NCBI Taxonomy" id="1580596"/>
    <lineage>
        <taxon>Bacteria</taxon>
        <taxon>Pseudomonadati</taxon>
        <taxon>Pseudomonadota</taxon>
        <taxon>Alphaproteobacteria</taxon>
        <taxon>Rhodobacterales</taxon>
        <taxon>Roseobacteraceae</taxon>
        <taxon>Phaeobacter</taxon>
    </lineage>
</organism>
<dbReference type="Gene3D" id="1.10.1070.20">
    <property type="match status" value="1"/>
</dbReference>
<dbReference type="GO" id="GO:0004674">
    <property type="term" value="F:protein serine/threonine kinase activity"/>
    <property type="evidence" value="ECO:0007669"/>
    <property type="project" value="TreeGrafter"/>
</dbReference>
<dbReference type="RefSeq" id="WP_096871563.1">
    <property type="nucleotide sequence ID" value="NZ_CP010715.1"/>
</dbReference>
<protein>
    <submittedName>
        <fullName evidence="6">Protein HipA</fullName>
    </submittedName>
</protein>
<dbReference type="PANTHER" id="PTHR37419:SF1">
    <property type="entry name" value="SERINE_THREONINE-PROTEIN KINASE TOXIN HIPA"/>
    <property type="match status" value="1"/>
</dbReference>
<dbReference type="AlphaFoldDB" id="A0AAN1GRD0"/>
<comment type="similarity">
    <text evidence="1">Belongs to the HipA Ser/Thr kinase family.</text>
</comment>
<evidence type="ECO:0000313" key="6">
    <source>
        <dbReference type="EMBL" id="ATG43767.1"/>
    </source>
</evidence>
<dbReference type="InterPro" id="IPR012893">
    <property type="entry name" value="HipA-like_C"/>
</dbReference>
<evidence type="ECO:0000256" key="1">
    <source>
        <dbReference type="ARBA" id="ARBA00010164"/>
    </source>
</evidence>
<dbReference type="InterPro" id="IPR017508">
    <property type="entry name" value="HipA_N1"/>
</dbReference>
<dbReference type="InterPro" id="IPR052028">
    <property type="entry name" value="HipA_Ser/Thr_kinase"/>
</dbReference>
<dbReference type="Proteomes" id="UP000218606">
    <property type="component" value="Chromosome"/>
</dbReference>
<evidence type="ECO:0000256" key="2">
    <source>
        <dbReference type="ARBA" id="ARBA00022679"/>
    </source>
</evidence>
<evidence type="ECO:0000259" key="5">
    <source>
        <dbReference type="Pfam" id="PF13657"/>
    </source>
</evidence>
<evidence type="ECO:0000313" key="7">
    <source>
        <dbReference type="Proteomes" id="UP000218606"/>
    </source>
</evidence>
<keyword evidence="2" id="KW-0808">Transferase</keyword>
<dbReference type="Pfam" id="PF13657">
    <property type="entry name" value="Couple_hipA"/>
    <property type="match status" value="1"/>
</dbReference>
<evidence type="ECO:0000259" key="4">
    <source>
        <dbReference type="Pfam" id="PF07804"/>
    </source>
</evidence>
<name>A0AAN1GRD0_9RHOB</name>
<gene>
    <name evidence="6" type="primary">hipA</name>
    <name evidence="6" type="ORF">PhaeoP13_01831</name>
</gene>
<dbReference type="NCBIfam" id="TIGR03071">
    <property type="entry name" value="couple_hipA"/>
    <property type="match status" value="1"/>
</dbReference>
<evidence type="ECO:0000256" key="3">
    <source>
        <dbReference type="ARBA" id="ARBA00022777"/>
    </source>
</evidence>
<proteinExistence type="inferred from homology"/>
<dbReference type="Pfam" id="PF07804">
    <property type="entry name" value="HipA_C"/>
    <property type="match status" value="1"/>
</dbReference>
<dbReference type="EMBL" id="CP010767">
    <property type="protein sequence ID" value="ATG43767.1"/>
    <property type="molecule type" value="Genomic_DNA"/>
</dbReference>